<evidence type="ECO:0000313" key="2">
    <source>
        <dbReference type="Proteomes" id="UP001150266"/>
    </source>
</evidence>
<organism evidence="1 2">
    <name type="scientific">Lentinula aciculospora</name>
    <dbReference type="NCBI Taxonomy" id="153920"/>
    <lineage>
        <taxon>Eukaryota</taxon>
        <taxon>Fungi</taxon>
        <taxon>Dikarya</taxon>
        <taxon>Basidiomycota</taxon>
        <taxon>Agaricomycotina</taxon>
        <taxon>Agaricomycetes</taxon>
        <taxon>Agaricomycetidae</taxon>
        <taxon>Agaricales</taxon>
        <taxon>Marasmiineae</taxon>
        <taxon>Omphalotaceae</taxon>
        <taxon>Lentinula</taxon>
    </lineage>
</organism>
<evidence type="ECO:0000313" key="1">
    <source>
        <dbReference type="EMBL" id="KAJ4490179.1"/>
    </source>
</evidence>
<gene>
    <name evidence="1" type="ORF">J3R30DRAFT_45541</name>
</gene>
<dbReference type="OrthoDB" id="2657661at2759"/>
<comment type="caution">
    <text evidence="1">The sequence shown here is derived from an EMBL/GenBank/DDBJ whole genome shotgun (WGS) entry which is preliminary data.</text>
</comment>
<reference evidence="1" key="1">
    <citation type="submission" date="2022-08" db="EMBL/GenBank/DDBJ databases">
        <title>A Global Phylogenomic Analysis of the Shiitake Genus Lentinula.</title>
        <authorList>
            <consortium name="DOE Joint Genome Institute"/>
            <person name="Sierra-Patev S."/>
            <person name="Min B."/>
            <person name="Naranjo-Ortiz M."/>
            <person name="Looney B."/>
            <person name="Konkel Z."/>
            <person name="Slot J.C."/>
            <person name="Sakamoto Y."/>
            <person name="Steenwyk J.L."/>
            <person name="Rokas A."/>
            <person name="Carro J."/>
            <person name="Camarero S."/>
            <person name="Ferreira P."/>
            <person name="Molpeceres G."/>
            <person name="Ruiz-Duenas F.J."/>
            <person name="Serrano A."/>
            <person name="Henrissat B."/>
            <person name="Drula E."/>
            <person name="Hughes K.W."/>
            <person name="Mata J.L."/>
            <person name="Ishikawa N.K."/>
            <person name="Vargas-Isla R."/>
            <person name="Ushijima S."/>
            <person name="Smith C.A."/>
            <person name="Ahrendt S."/>
            <person name="Andreopoulos W."/>
            <person name="He G."/>
            <person name="Labutti K."/>
            <person name="Lipzen A."/>
            <person name="Ng V."/>
            <person name="Riley R."/>
            <person name="Sandor L."/>
            <person name="Barry K."/>
            <person name="Martinez A.T."/>
            <person name="Xiao Y."/>
            <person name="Gibbons J.G."/>
            <person name="Terashima K."/>
            <person name="Grigoriev I.V."/>
            <person name="Hibbett D.S."/>
        </authorList>
    </citation>
    <scope>NUCLEOTIDE SEQUENCE</scope>
    <source>
        <strain evidence="1">JLM2183</strain>
    </source>
</reference>
<dbReference type="EMBL" id="JAOTPV010000001">
    <property type="protein sequence ID" value="KAJ4490179.1"/>
    <property type="molecule type" value="Genomic_DNA"/>
</dbReference>
<proteinExistence type="predicted"/>
<sequence length="308" mass="35798">MVFSSPDERIPYTIQPLTSFVSNEYILKGWKRLVHPEGACCYVYQFSGRSRDPRFYTDANILDDLIKDRVMVCIREFDDFTGSRDIRLPFRANIVFNLGTDEGNPDDYICEYYIADHASRSIFWLDTVDANIFSVWWEVVGVTPATHIEHAVVSQCWYHCHLFPHSYSLTVEVVDELHDILSHSICDTITSSTSTVPYSVSDLKEMMLLLNNLRKNPSTGGGVSAYSRIMYIFARLRFLHFNGQPGARLDRDQSIHYKADRLQHRRPWWMRSLSPVLFSAPDLYYRNCQLCGWIVWSTKLRGQILLAR</sequence>
<accession>A0A9W9DX78</accession>
<dbReference type="AlphaFoldDB" id="A0A9W9DX78"/>
<keyword evidence="2" id="KW-1185">Reference proteome</keyword>
<name>A0A9W9DX78_9AGAR</name>
<protein>
    <submittedName>
        <fullName evidence="1">Uncharacterized protein</fullName>
    </submittedName>
</protein>
<dbReference type="Proteomes" id="UP001150266">
    <property type="component" value="Unassembled WGS sequence"/>
</dbReference>